<protein>
    <recommendedName>
        <fullName evidence="3">UrcA family protein</fullName>
    </recommendedName>
</protein>
<dbReference type="RefSeq" id="WP_131452316.1">
    <property type="nucleotide sequence ID" value="NZ_BMJK01000001.1"/>
</dbReference>
<evidence type="ECO:0000313" key="2">
    <source>
        <dbReference type="Proteomes" id="UP000460626"/>
    </source>
</evidence>
<evidence type="ECO:0000313" key="1">
    <source>
        <dbReference type="EMBL" id="MXO92999.1"/>
    </source>
</evidence>
<proteinExistence type="predicted"/>
<accession>A0A845A622</accession>
<gene>
    <name evidence="1" type="ORF">GRI62_05190</name>
</gene>
<name>A0A845A622_9SPHN</name>
<dbReference type="Proteomes" id="UP000460626">
    <property type="component" value="Unassembled WGS sequence"/>
</dbReference>
<dbReference type="OrthoDB" id="10017313at2"/>
<organism evidence="1 2">
    <name type="scientific">Aurantiacibacter arachoides</name>
    <dbReference type="NCBI Taxonomy" id="1850444"/>
    <lineage>
        <taxon>Bacteria</taxon>
        <taxon>Pseudomonadati</taxon>
        <taxon>Pseudomonadota</taxon>
        <taxon>Alphaproteobacteria</taxon>
        <taxon>Sphingomonadales</taxon>
        <taxon>Erythrobacteraceae</taxon>
        <taxon>Aurantiacibacter</taxon>
    </lineage>
</organism>
<dbReference type="EMBL" id="WTYH01000001">
    <property type="protein sequence ID" value="MXO92999.1"/>
    <property type="molecule type" value="Genomic_DNA"/>
</dbReference>
<reference evidence="1 2" key="1">
    <citation type="submission" date="2019-12" db="EMBL/GenBank/DDBJ databases">
        <title>Genomic-based taxomic classification of the family Erythrobacteraceae.</title>
        <authorList>
            <person name="Xu L."/>
        </authorList>
    </citation>
    <scope>NUCLEOTIDE SEQUENCE [LARGE SCALE GENOMIC DNA]</scope>
    <source>
        <strain evidence="1 2">RC4-10-4</strain>
    </source>
</reference>
<keyword evidence="2" id="KW-1185">Reference proteome</keyword>
<evidence type="ECO:0008006" key="3">
    <source>
        <dbReference type="Google" id="ProtNLM"/>
    </source>
</evidence>
<comment type="caution">
    <text evidence="1">The sequence shown here is derived from an EMBL/GenBank/DDBJ whole genome shotgun (WGS) entry which is preliminary data.</text>
</comment>
<sequence>MDFPARFTYLSFAMLRQLLTLLAVISGFTLVAEPVSATDLREISAAATAAQDLADCRPVVAAPLQLAQARQRDRVDTRRCQRRIVVITPAVQLQADRAHE</sequence>
<dbReference type="AlphaFoldDB" id="A0A845A622"/>